<protein>
    <submittedName>
        <fullName evidence="1">Uncharacterized protein</fullName>
    </submittedName>
</protein>
<accession>A0A3N4LX01</accession>
<reference evidence="1 2" key="1">
    <citation type="journal article" date="2018" name="Nat. Ecol. Evol.">
        <title>Pezizomycetes genomes reveal the molecular basis of ectomycorrhizal truffle lifestyle.</title>
        <authorList>
            <person name="Murat C."/>
            <person name="Payen T."/>
            <person name="Noel B."/>
            <person name="Kuo A."/>
            <person name="Morin E."/>
            <person name="Chen J."/>
            <person name="Kohler A."/>
            <person name="Krizsan K."/>
            <person name="Balestrini R."/>
            <person name="Da Silva C."/>
            <person name="Montanini B."/>
            <person name="Hainaut M."/>
            <person name="Levati E."/>
            <person name="Barry K.W."/>
            <person name="Belfiori B."/>
            <person name="Cichocki N."/>
            <person name="Clum A."/>
            <person name="Dockter R.B."/>
            <person name="Fauchery L."/>
            <person name="Guy J."/>
            <person name="Iotti M."/>
            <person name="Le Tacon F."/>
            <person name="Lindquist E.A."/>
            <person name="Lipzen A."/>
            <person name="Malagnac F."/>
            <person name="Mello A."/>
            <person name="Molinier V."/>
            <person name="Miyauchi S."/>
            <person name="Poulain J."/>
            <person name="Riccioni C."/>
            <person name="Rubini A."/>
            <person name="Sitrit Y."/>
            <person name="Splivallo R."/>
            <person name="Traeger S."/>
            <person name="Wang M."/>
            <person name="Zifcakova L."/>
            <person name="Wipf D."/>
            <person name="Zambonelli A."/>
            <person name="Paolocci F."/>
            <person name="Nowrousian M."/>
            <person name="Ottonello S."/>
            <person name="Baldrian P."/>
            <person name="Spatafora J.W."/>
            <person name="Henrissat B."/>
            <person name="Nagy L.G."/>
            <person name="Aury J.M."/>
            <person name="Wincker P."/>
            <person name="Grigoriev I.V."/>
            <person name="Bonfante P."/>
            <person name="Martin F.M."/>
        </authorList>
    </citation>
    <scope>NUCLEOTIDE SEQUENCE [LARGE SCALE GENOMIC DNA]</scope>
    <source>
        <strain evidence="1 2">ATCC MYA-4762</strain>
    </source>
</reference>
<organism evidence="1 2">
    <name type="scientific">Terfezia boudieri ATCC MYA-4762</name>
    <dbReference type="NCBI Taxonomy" id="1051890"/>
    <lineage>
        <taxon>Eukaryota</taxon>
        <taxon>Fungi</taxon>
        <taxon>Dikarya</taxon>
        <taxon>Ascomycota</taxon>
        <taxon>Pezizomycotina</taxon>
        <taxon>Pezizomycetes</taxon>
        <taxon>Pezizales</taxon>
        <taxon>Pezizaceae</taxon>
        <taxon>Terfezia</taxon>
    </lineage>
</organism>
<evidence type="ECO:0000313" key="1">
    <source>
        <dbReference type="EMBL" id="RPB25702.1"/>
    </source>
</evidence>
<dbReference type="InParanoid" id="A0A3N4LX01"/>
<dbReference type="EMBL" id="ML121537">
    <property type="protein sequence ID" value="RPB25702.1"/>
    <property type="molecule type" value="Genomic_DNA"/>
</dbReference>
<dbReference type="AlphaFoldDB" id="A0A3N4LX01"/>
<keyword evidence="2" id="KW-1185">Reference proteome</keyword>
<evidence type="ECO:0000313" key="2">
    <source>
        <dbReference type="Proteomes" id="UP000267821"/>
    </source>
</evidence>
<proteinExistence type="predicted"/>
<gene>
    <name evidence="1" type="ORF">L211DRAFT_836444</name>
</gene>
<sequence length="82" mass="9247">MARPAASKAGTCRRSLWKCEGSDFKIMGGYIRMRWHRCGALIKAHKAENSLSLQKTGTDEEVAYVLSYSLSPHYVRSLESRP</sequence>
<name>A0A3N4LX01_9PEZI</name>
<dbReference type="OrthoDB" id="3265199at2759"/>
<dbReference type="Proteomes" id="UP000267821">
    <property type="component" value="Unassembled WGS sequence"/>
</dbReference>